<dbReference type="CDD" id="cd18186">
    <property type="entry name" value="BTB_POZ_ZBTB_KLHL-like"/>
    <property type="match status" value="1"/>
</dbReference>
<keyword evidence="3" id="KW-1185">Reference proteome</keyword>
<dbReference type="InterPro" id="IPR011333">
    <property type="entry name" value="SKP1/BTB/POZ_sf"/>
</dbReference>
<dbReference type="EMBL" id="QKYT01000335">
    <property type="protein sequence ID" value="RIA86954.1"/>
    <property type="molecule type" value="Genomic_DNA"/>
</dbReference>
<dbReference type="Gene3D" id="3.30.710.10">
    <property type="entry name" value="Potassium Channel Kv1.1, Chain A"/>
    <property type="match status" value="1"/>
</dbReference>
<dbReference type="AlphaFoldDB" id="A0A397SW48"/>
<evidence type="ECO:0000313" key="2">
    <source>
        <dbReference type="EMBL" id="RIA86954.1"/>
    </source>
</evidence>
<dbReference type="Proteomes" id="UP000265703">
    <property type="component" value="Unassembled WGS sequence"/>
</dbReference>
<evidence type="ECO:0000313" key="3">
    <source>
        <dbReference type="Proteomes" id="UP000265703"/>
    </source>
</evidence>
<dbReference type="OrthoDB" id="6359816at2759"/>
<organism evidence="2 3">
    <name type="scientific">Glomus cerebriforme</name>
    <dbReference type="NCBI Taxonomy" id="658196"/>
    <lineage>
        <taxon>Eukaryota</taxon>
        <taxon>Fungi</taxon>
        <taxon>Fungi incertae sedis</taxon>
        <taxon>Mucoromycota</taxon>
        <taxon>Glomeromycotina</taxon>
        <taxon>Glomeromycetes</taxon>
        <taxon>Glomerales</taxon>
        <taxon>Glomeraceae</taxon>
        <taxon>Glomus</taxon>
    </lineage>
</organism>
<reference evidence="2 3" key="1">
    <citation type="submission" date="2018-06" db="EMBL/GenBank/DDBJ databases">
        <title>Comparative genomics reveals the genomic features of Rhizophagus irregularis, R. cerebriforme, R. diaphanum and Gigaspora rosea, and their symbiotic lifestyle signature.</title>
        <authorList>
            <person name="Morin E."/>
            <person name="San Clemente H."/>
            <person name="Chen E.C.H."/>
            <person name="De La Providencia I."/>
            <person name="Hainaut M."/>
            <person name="Kuo A."/>
            <person name="Kohler A."/>
            <person name="Murat C."/>
            <person name="Tang N."/>
            <person name="Roy S."/>
            <person name="Loubradou J."/>
            <person name="Henrissat B."/>
            <person name="Grigoriev I.V."/>
            <person name="Corradi N."/>
            <person name="Roux C."/>
            <person name="Martin F.M."/>
        </authorList>
    </citation>
    <scope>NUCLEOTIDE SEQUENCE [LARGE SCALE GENOMIC DNA]</scope>
    <source>
        <strain evidence="2 3">DAOM 227022</strain>
    </source>
</reference>
<proteinExistence type="predicted"/>
<dbReference type="Pfam" id="PF00651">
    <property type="entry name" value="BTB"/>
    <property type="match status" value="1"/>
</dbReference>
<gene>
    <name evidence="2" type="ORF">C1645_828511</name>
</gene>
<comment type="caution">
    <text evidence="2">The sequence shown here is derived from an EMBL/GenBank/DDBJ whole genome shotgun (WGS) entry which is preliminary data.</text>
</comment>
<feature type="domain" description="BTB" evidence="1">
    <location>
        <begin position="23"/>
        <end position="90"/>
    </location>
</feature>
<sequence length="90" mass="10661">MSAKFYEEIINNYKKLYETKEGYDVKIYAGEKPNIKEFHVHSFILKTQSEFYKKAFIAKDGIEKKDGHFILNSSHSPKVLEILLRMKFLL</sequence>
<dbReference type="SUPFAM" id="SSF54695">
    <property type="entry name" value="POZ domain"/>
    <property type="match status" value="1"/>
</dbReference>
<dbReference type="PROSITE" id="PS50097">
    <property type="entry name" value="BTB"/>
    <property type="match status" value="1"/>
</dbReference>
<evidence type="ECO:0000259" key="1">
    <source>
        <dbReference type="PROSITE" id="PS50097"/>
    </source>
</evidence>
<dbReference type="InterPro" id="IPR000210">
    <property type="entry name" value="BTB/POZ_dom"/>
</dbReference>
<accession>A0A397SW48</accession>
<protein>
    <recommendedName>
        <fullName evidence="1">BTB domain-containing protein</fullName>
    </recommendedName>
</protein>
<name>A0A397SW48_9GLOM</name>